<keyword evidence="4 5" id="KW-0472">Membrane</keyword>
<evidence type="ECO:0000313" key="7">
    <source>
        <dbReference type="Proteomes" id="UP000683417"/>
    </source>
</evidence>
<feature type="transmembrane region" description="Helical" evidence="5">
    <location>
        <begin position="45"/>
        <end position="67"/>
    </location>
</feature>
<keyword evidence="5" id="KW-1133">Transmembrane helix</keyword>
<dbReference type="Proteomes" id="UP000683417">
    <property type="component" value="Unassembled WGS sequence"/>
</dbReference>
<keyword evidence="2" id="KW-0999">Mitochondrion inner membrane</keyword>
<gene>
    <name evidence="6" type="ORF">BGTH12_LOCUS7839</name>
</gene>
<comment type="subcellular location">
    <subcellularLocation>
        <location evidence="1">Mitochondrion inner membrane</location>
    </subcellularLocation>
</comment>
<protein>
    <submittedName>
        <fullName evidence="6">BgTH12-07708</fullName>
    </submittedName>
</protein>
<evidence type="ECO:0000256" key="3">
    <source>
        <dbReference type="ARBA" id="ARBA00023128"/>
    </source>
</evidence>
<dbReference type="InterPro" id="IPR039297">
    <property type="entry name" value="COX7a"/>
</dbReference>
<evidence type="ECO:0000256" key="1">
    <source>
        <dbReference type="ARBA" id="ARBA00004273"/>
    </source>
</evidence>
<dbReference type="AlphaFoldDB" id="A0A9W4GIP4"/>
<organism evidence="6 7">
    <name type="scientific">Blumeria graminis f. sp. triticale</name>
    <dbReference type="NCBI Taxonomy" id="1689686"/>
    <lineage>
        <taxon>Eukaryota</taxon>
        <taxon>Fungi</taxon>
        <taxon>Dikarya</taxon>
        <taxon>Ascomycota</taxon>
        <taxon>Pezizomycotina</taxon>
        <taxon>Leotiomycetes</taxon>
        <taxon>Erysiphales</taxon>
        <taxon>Erysiphaceae</taxon>
        <taxon>Blumeria</taxon>
    </lineage>
</organism>
<evidence type="ECO:0000256" key="5">
    <source>
        <dbReference type="SAM" id="Phobius"/>
    </source>
</evidence>
<accession>A0A9W4GIP4</accession>
<reference evidence="6" key="1">
    <citation type="submission" date="2020-10" db="EMBL/GenBank/DDBJ databases">
        <authorList>
            <person name="Muller C M."/>
        </authorList>
    </citation>
    <scope>NUCLEOTIDE SEQUENCE</scope>
    <source>
        <strain evidence="6">THUN-12</strain>
    </source>
</reference>
<evidence type="ECO:0000256" key="2">
    <source>
        <dbReference type="ARBA" id="ARBA00022792"/>
    </source>
</evidence>
<evidence type="ECO:0000313" key="6">
    <source>
        <dbReference type="EMBL" id="CAD6506481.1"/>
    </source>
</evidence>
<sequence>MLTFFSCRFVNRENRVPHYQRLFFDANKKHIRLWETSHRSKFMLYPYYTIMWGTLAASMYCMCRLVLGHKTWFGTK</sequence>
<dbReference type="GO" id="GO:0005743">
    <property type="term" value="C:mitochondrial inner membrane"/>
    <property type="evidence" value="ECO:0007669"/>
    <property type="project" value="UniProtKB-SubCell"/>
</dbReference>
<proteinExistence type="predicted"/>
<dbReference type="EMBL" id="CAJHIT010000011">
    <property type="protein sequence ID" value="CAD6506481.1"/>
    <property type="molecule type" value="Genomic_DNA"/>
</dbReference>
<dbReference type="Pfam" id="PF02238">
    <property type="entry name" value="COX7a"/>
    <property type="match status" value="1"/>
</dbReference>
<keyword evidence="3" id="KW-0496">Mitochondrion</keyword>
<keyword evidence="5" id="KW-0812">Transmembrane</keyword>
<evidence type="ECO:0000256" key="4">
    <source>
        <dbReference type="ARBA" id="ARBA00023136"/>
    </source>
</evidence>
<comment type="caution">
    <text evidence="6">The sequence shown here is derived from an EMBL/GenBank/DDBJ whole genome shotgun (WGS) entry which is preliminary data.</text>
</comment>
<name>A0A9W4GIP4_BLUGR</name>